<evidence type="ECO:0000256" key="2">
    <source>
        <dbReference type="ARBA" id="ARBA00022614"/>
    </source>
</evidence>
<dbReference type="STRING" id="7757.ENSPMAP00000000640"/>
<dbReference type="FunFam" id="3.80.10.10:FF:000014">
    <property type="entry name" value="Leucine-rich repeat and immunoglobulin-like domain-containing nogo receptor-interacting protein 1"/>
    <property type="match status" value="1"/>
</dbReference>
<keyword evidence="7 11" id="KW-0472">Membrane</keyword>
<keyword evidence="6 11" id="KW-1133">Transmembrane helix</keyword>
<dbReference type="InterPro" id="IPR032675">
    <property type="entry name" value="LRR_dom_sf"/>
</dbReference>
<dbReference type="PROSITE" id="PS51450">
    <property type="entry name" value="LRR"/>
    <property type="match status" value="1"/>
</dbReference>
<dbReference type="SMART" id="SM00408">
    <property type="entry name" value="IGc2"/>
    <property type="match status" value="1"/>
</dbReference>
<feature type="domain" description="Ig-like" evidence="13">
    <location>
        <begin position="408"/>
        <end position="508"/>
    </location>
</feature>
<dbReference type="PROSITE" id="PS50835">
    <property type="entry name" value="IG_LIKE"/>
    <property type="match status" value="1"/>
</dbReference>
<reference evidence="14" key="2">
    <citation type="submission" date="2025-09" db="UniProtKB">
        <authorList>
            <consortium name="Ensembl"/>
        </authorList>
    </citation>
    <scope>IDENTIFICATION</scope>
</reference>
<dbReference type="SMART" id="SM00409">
    <property type="entry name" value="IG"/>
    <property type="match status" value="1"/>
</dbReference>
<dbReference type="InterPro" id="IPR003598">
    <property type="entry name" value="Ig_sub2"/>
</dbReference>
<evidence type="ECO:0000313" key="14">
    <source>
        <dbReference type="Ensembl" id="ENSPMAP00000000640.1"/>
    </source>
</evidence>
<evidence type="ECO:0000256" key="3">
    <source>
        <dbReference type="ARBA" id="ARBA00022692"/>
    </source>
</evidence>
<comment type="subcellular location">
    <subcellularLocation>
        <location evidence="1">Membrane</location>
        <topology evidence="1">Single-pass type I membrane protein</topology>
    </subcellularLocation>
</comment>
<dbReference type="SMART" id="SM00082">
    <property type="entry name" value="LRRCT"/>
    <property type="match status" value="1"/>
</dbReference>
<dbReference type="GO" id="GO:0005886">
    <property type="term" value="C:plasma membrane"/>
    <property type="evidence" value="ECO:0007669"/>
    <property type="project" value="TreeGrafter"/>
</dbReference>
<dbReference type="Pfam" id="PF00560">
    <property type="entry name" value="LRR_1"/>
    <property type="match status" value="1"/>
</dbReference>
<name>S4R610_PETMA</name>
<dbReference type="Ensembl" id="ENSPMAT00000000641.1">
    <property type="protein sequence ID" value="ENSPMAP00000000640.1"/>
    <property type="gene ID" value="ENSPMAG00000000579.1"/>
</dbReference>
<evidence type="ECO:0000256" key="8">
    <source>
        <dbReference type="ARBA" id="ARBA00023157"/>
    </source>
</evidence>
<dbReference type="InterPro" id="IPR001611">
    <property type="entry name" value="Leu-rich_rpt"/>
</dbReference>
<keyword evidence="3 11" id="KW-0812">Transmembrane</keyword>
<dbReference type="SUPFAM" id="SSF52058">
    <property type="entry name" value="L domain-like"/>
    <property type="match status" value="1"/>
</dbReference>
<evidence type="ECO:0000256" key="10">
    <source>
        <dbReference type="ARBA" id="ARBA00023319"/>
    </source>
</evidence>
<dbReference type="FunFam" id="2.60.40.10:FF:000076">
    <property type="entry name" value="Leucine-rich repeat and Ig domain-containing 4"/>
    <property type="match status" value="1"/>
</dbReference>
<evidence type="ECO:0000256" key="12">
    <source>
        <dbReference type="SAM" id="SignalP"/>
    </source>
</evidence>
<evidence type="ECO:0000256" key="1">
    <source>
        <dbReference type="ARBA" id="ARBA00004479"/>
    </source>
</evidence>
<evidence type="ECO:0000256" key="5">
    <source>
        <dbReference type="ARBA" id="ARBA00022737"/>
    </source>
</evidence>
<evidence type="ECO:0000256" key="4">
    <source>
        <dbReference type="ARBA" id="ARBA00022729"/>
    </source>
</evidence>
<dbReference type="SMART" id="SM00369">
    <property type="entry name" value="LRR_TYP"/>
    <property type="match status" value="9"/>
</dbReference>
<dbReference type="GeneTree" id="ENSGT00940000154996"/>
<dbReference type="Pfam" id="PF07679">
    <property type="entry name" value="I-set"/>
    <property type="match status" value="1"/>
</dbReference>
<evidence type="ECO:0000256" key="11">
    <source>
        <dbReference type="SAM" id="Phobius"/>
    </source>
</evidence>
<dbReference type="Gene3D" id="3.80.10.10">
    <property type="entry name" value="Ribonuclease Inhibitor"/>
    <property type="match status" value="1"/>
</dbReference>
<keyword evidence="8" id="KW-1015">Disulfide bond</keyword>
<dbReference type="HOGENOM" id="CLU_000288_18_24_1"/>
<dbReference type="InterPro" id="IPR000483">
    <property type="entry name" value="Cys-rich_flank_reg_C"/>
</dbReference>
<protein>
    <submittedName>
        <fullName evidence="14">Leucine rich repeat and Ig domain containing 4b</fullName>
    </submittedName>
</protein>
<dbReference type="InterPro" id="IPR003591">
    <property type="entry name" value="Leu-rich_rpt_typical-subtyp"/>
</dbReference>
<dbReference type="SUPFAM" id="SSF48726">
    <property type="entry name" value="Immunoglobulin"/>
    <property type="match status" value="1"/>
</dbReference>
<accession>S4R610</accession>
<keyword evidence="2" id="KW-0433">Leucine-rich repeat</keyword>
<feature type="transmembrane region" description="Helical" evidence="11">
    <location>
        <begin position="553"/>
        <end position="579"/>
    </location>
</feature>
<feature type="signal peptide" evidence="12">
    <location>
        <begin position="1"/>
        <end position="37"/>
    </location>
</feature>
<keyword evidence="9" id="KW-0325">Glycoprotein</keyword>
<dbReference type="InterPro" id="IPR050541">
    <property type="entry name" value="LRR_TM_domain-containing"/>
</dbReference>
<dbReference type="Gene3D" id="2.60.40.10">
    <property type="entry name" value="Immunoglobulins"/>
    <property type="match status" value="1"/>
</dbReference>
<feature type="chain" id="PRO_5004522718" evidence="12">
    <location>
        <begin position="38"/>
        <end position="619"/>
    </location>
</feature>
<keyword evidence="10" id="KW-0393">Immunoglobulin domain</keyword>
<proteinExistence type="predicted"/>
<organism evidence="14">
    <name type="scientific">Petromyzon marinus</name>
    <name type="common">Sea lamprey</name>
    <dbReference type="NCBI Taxonomy" id="7757"/>
    <lineage>
        <taxon>Eukaryota</taxon>
        <taxon>Metazoa</taxon>
        <taxon>Chordata</taxon>
        <taxon>Craniata</taxon>
        <taxon>Vertebrata</taxon>
        <taxon>Cyclostomata</taxon>
        <taxon>Hyperoartia</taxon>
        <taxon>Petromyzontiformes</taxon>
        <taxon>Petromyzontidae</taxon>
        <taxon>Petromyzon</taxon>
    </lineage>
</organism>
<dbReference type="AlphaFoldDB" id="S4R610"/>
<evidence type="ECO:0000259" key="13">
    <source>
        <dbReference type="PROSITE" id="PS50835"/>
    </source>
</evidence>
<dbReference type="InterPro" id="IPR013098">
    <property type="entry name" value="Ig_I-set"/>
</dbReference>
<dbReference type="Pfam" id="PF13855">
    <property type="entry name" value="LRR_8"/>
    <property type="match status" value="3"/>
</dbReference>
<dbReference type="OMA" id="MVAREAT"/>
<evidence type="ECO:0000256" key="7">
    <source>
        <dbReference type="ARBA" id="ARBA00023136"/>
    </source>
</evidence>
<dbReference type="InterPro" id="IPR013783">
    <property type="entry name" value="Ig-like_fold"/>
</dbReference>
<evidence type="ECO:0000256" key="9">
    <source>
        <dbReference type="ARBA" id="ARBA00023180"/>
    </source>
</evidence>
<sequence length="619" mass="70341">EMVERRPFSIRSSLSCPCQVSFLMVAMLTAIWGAAECCPSRCECLPSPNWSVVCHRKRLLTIPDGIPIDTRVLDLSKNRLKCINYGDFSGYPQLQELDLHENVISNIEPGAFNNLHHLHTIHLQSNRLKLISMGVFAGLQNLTQLDISENKIVILLDYMFHNLHNLRWLMMAENDVVYISQHAFSGLYSLEQLTLEKYNLTVVPRDSLMHLHRLKVLRLKYMNINSIPPYSFKRLVRLKILEIDHWPYLSRLPPKSLYGLNLTSLSVTHCNLTTFPHAAMHHLVYLRYLNLSHNPLGVIEAHALSDLVRLTELHVSNAQLLAIEPQAFSGLLHLRVLNTSGNLLTTLEENVFQALGNLDVLRLDGNPLACDCRLLWILRRRRRLNFDGHQPICATPDYVHGQELKDFPEILLPNHFTCQRARIREKEPEHYIVMEGHSVRFPCQAEGDPTPRIHWVSPQRKVLLSRSVGRLLVTADGSIEVRYAQTQDGGTYTCVATNAGGTDSYTVTLFVRKIEHDAGPLSNGSDPQQLNYSSYSRNGTLFTYQKLVFDVKIVVMAIVMGCCSFLGVVLLCLFLLCIWSKGKGRYRHTAIYIDVAPRHSSAATVSQPKTPTKINMRML</sequence>
<dbReference type="InterPro" id="IPR007110">
    <property type="entry name" value="Ig-like_dom"/>
</dbReference>
<keyword evidence="4 12" id="KW-0732">Signal</keyword>
<dbReference type="InterPro" id="IPR003599">
    <property type="entry name" value="Ig_sub"/>
</dbReference>
<evidence type="ECO:0000256" key="6">
    <source>
        <dbReference type="ARBA" id="ARBA00022989"/>
    </source>
</evidence>
<dbReference type="PANTHER" id="PTHR24369:SF212">
    <property type="entry name" value="LEUCINE-RICH REPEAT-CONTAINING PROTEIN 4B-LIKE"/>
    <property type="match status" value="1"/>
</dbReference>
<reference evidence="14" key="1">
    <citation type="submission" date="2025-08" db="UniProtKB">
        <authorList>
            <consortium name="Ensembl"/>
        </authorList>
    </citation>
    <scope>IDENTIFICATION</scope>
</reference>
<keyword evidence="5" id="KW-0677">Repeat</keyword>
<dbReference type="InterPro" id="IPR036179">
    <property type="entry name" value="Ig-like_dom_sf"/>
</dbReference>
<dbReference type="PANTHER" id="PTHR24369">
    <property type="entry name" value="ANTIGEN BSP, PUTATIVE-RELATED"/>
    <property type="match status" value="1"/>
</dbReference>